<comment type="caution">
    <text evidence="1">The sequence shown here is derived from an EMBL/GenBank/DDBJ whole genome shotgun (WGS) entry which is preliminary data.</text>
</comment>
<gene>
    <name evidence="1" type="ORF">CAI16_11930</name>
</gene>
<dbReference type="AlphaFoldDB" id="A0A3E0WMT7"/>
<protein>
    <submittedName>
        <fullName evidence="1">Uncharacterized protein</fullName>
    </submittedName>
</protein>
<evidence type="ECO:0000313" key="2">
    <source>
        <dbReference type="Proteomes" id="UP000256488"/>
    </source>
</evidence>
<name>A0A3E0WMT7_9BACI</name>
<reference evidence="1 2" key="1">
    <citation type="submission" date="2017-05" db="EMBL/GenBank/DDBJ databases">
        <title>Virgibacillus sp. AK90 isolated from a saltern of Kakinada, India.</title>
        <authorList>
            <person name="Gupta V."/>
            <person name="Sidhu C."/>
            <person name="Korpole S."/>
            <person name="Pinnaka A.K."/>
        </authorList>
    </citation>
    <scope>NUCLEOTIDE SEQUENCE [LARGE SCALE GENOMIC DNA]</scope>
    <source>
        <strain evidence="1 2">AK90</strain>
    </source>
</reference>
<evidence type="ECO:0000313" key="1">
    <source>
        <dbReference type="EMBL" id="RFA34290.1"/>
    </source>
</evidence>
<dbReference type="EMBL" id="NFZX01000024">
    <property type="protein sequence ID" value="RFA34290.1"/>
    <property type="molecule type" value="Genomic_DNA"/>
</dbReference>
<organism evidence="1 2">
    <name type="scientific">Virgibacillus dokdonensis</name>
    <dbReference type="NCBI Taxonomy" id="302167"/>
    <lineage>
        <taxon>Bacteria</taxon>
        <taxon>Bacillati</taxon>
        <taxon>Bacillota</taxon>
        <taxon>Bacilli</taxon>
        <taxon>Bacillales</taxon>
        <taxon>Bacillaceae</taxon>
        <taxon>Virgibacillus</taxon>
    </lineage>
</organism>
<sequence length="99" mass="11550">MSDFRKIAGEFLAGMSGNLTRWSEIEVEASDFRRRVSDFSSRMSDFRKKAGEIIVGMSGIWKRVSEFPRRMSETLAQCHSIADFMAYISEMQWYKSDQF</sequence>
<dbReference type="Proteomes" id="UP000256488">
    <property type="component" value="Unassembled WGS sequence"/>
</dbReference>
<proteinExistence type="predicted"/>
<accession>A0A3E0WMT7</accession>